<comment type="caution">
    <text evidence="5">The sequence shown here is derived from an EMBL/GenBank/DDBJ whole genome shotgun (WGS) entry which is preliminary data.</text>
</comment>
<proteinExistence type="predicted"/>
<dbReference type="PROSITE" id="PS50977">
    <property type="entry name" value="HTH_TETR_2"/>
    <property type="match status" value="1"/>
</dbReference>
<evidence type="ECO:0000259" key="4">
    <source>
        <dbReference type="PROSITE" id="PS50977"/>
    </source>
</evidence>
<feature type="DNA-binding region" description="H-T-H motif" evidence="3">
    <location>
        <begin position="32"/>
        <end position="51"/>
    </location>
</feature>
<keyword evidence="2 3" id="KW-0238">DNA-binding</keyword>
<evidence type="ECO:0000256" key="2">
    <source>
        <dbReference type="ARBA" id="ARBA00023125"/>
    </source>
</evidence>
<evidence type="ECO:0000256" key="1">
    <source>
        <dbReference type="ARBA" id="ARBA00022491"/>
    </source>
</evidence>
<keyword evidence="1" id="KW-0678">Repressor</keyword>
<dbReference type="Gene3D" id="1.10.357.10">
    <property type="entry name" value="Tetracycline Repressor, domain 2"/>
    <property type="match status" value="1"/>
</dbReference>
<dbReference type="PRINTS" id="PR00455">
    <property type="entry name" value="HTHTETR"/>
</dbReference>
<dbReference type="InterPro" id="IPR050624">
    <property type="entry name" value="HTH-type_Tx_Regulator"/>
</dbReference>
<dbReference type="PANTHER" id="PTHR43479:SF11">
    <property type="entry name" value="ACREF_ENVCD OPERON REPRESSOR-RELATED"/>
    <property type="match status" value="1"/>
</dbReference>
<dbReference type="PANTHER" id="PTHR43479">
    <property type="entry name" value="ACREF/ENVCD OPERON REPRESSOR-RELATED"/>
    <property type="match status" value="1"/>
</dbReference>
<evidence type="ECO:0000313" key="6">
    <source>
        <dbReference type="Proteomes" id="UP001519293"/>
    </source>
</evidence>
<dbReference type="InterPro" id="IPR009057">
    <property type="entry name" value="Homeodomain-like_sf"/>
</dbReference>
<dbReference type="InterPro" id="IPR001647">
    <property type="entry name" value="HTH_TetR"/>
</dbReference>
<evidence type="ECO:0000313" key="5">
    <source>
        <dbReference type="EMBL" id="MBP2241542.1"/>
    </source>
</evidence>
<dbReference type="RefSeq" id="WP_066400006.1">
    <property type="nucleotide sequence ID" value="NZ_JAGIKZ010000010.1"/>
</dbReference>
<sequence>MDGFEKRREQKKKDILTAALALFMEYGIQKVSIAEIAKKASVSQVTIYNYFESKDNLAQFVFKFYVDKVWDEQKKFLESDLPFNEKITKLMFEKGAIINQISEKFLQDFMKDYASGQSYVEELYINEALPLFIEFFNNGREQGYIDSSISNEAILLYLQMFQEYMQREHFAQMTIPIAEELTKLFFYGIAGKSE</sequence>
<keyword evidence="6" id="KW-1185">Reference proteome</keyword>
<dbReference type="Pfam" id="PF00440">
    <property type="entry name" value="TetR_N"/>
    <property type="match status" value="1"/>
</dbReference>
<accession>A0ABS4RF51</accession>
<organism evidence="5 6">
    <name type="scientific">Cytobacillus eiseniae</name>
    <dbReference type="NCBI Taxonomy" id="762947"/>
    <lineage>
        <taxon>Bacteria</taxon>
        <taxon>Bacillati</taxon>
        <taxon>Bacillota</taxon>
        <taxon>Bacilli</taxon>
        <taxon>Bacillales</taxon>
        <taxon>Bacillaceae</taxon>
        <taxon>Cytobacillus</taxon>
    </lineage>
</organism>
<feature type="domain" description="HTH tetR-type" evidence="4">
    <location>
        <begin position="9"/>
        <end position="69"/>
    </location>
</feature>
<dbReference type="Proteomes" id="UP001519293">
    <property type="component" value="Unassembled WGS sequence"/>
</dbReference>
<evidence type="ECO:0000256" key="3">
    <source>
        <dbReference type="PROSITE-ProRule" id="PRU00335"/>
    </source>
</evidence>
<dbReference type="EMBL" id="JAGIKZ010000010">
    <property type="protein sequence ID" value="MBP2241542.1"/>
    <property type="molecule type" value="Genomic_DNA"/>
</dbReference>
<gene>
    <name evidence="5" type="ORF">J2Z40_002105</name>
</gene>
<protein>
    <submittedName>
        <fullName evidence="5">AcrR family transcriptional regulator</fullName>
    </submittedName>
</protein>
<dbReference type="SUPFAM" id="SSF46689">
    <property type="entry name" value="Homeodomain-like"/>
    <property type="match status" value="1"/>
</dbReference>
<reference evidence="5 6" key="1">
    <citation type="submission" date="2021-03" db="EMBL/GenBank/DDBJ databases">
        <title>Genomic Encyclopedia of Type Strains, Phase IV (KMG-IV): sequencing the most valuable type-strain genomes for metagenomic binning, comparative biology and taxonomic classification.</title>
        <authorList>
            <person name="Goeker M."/>
        </authorList>
    </citation>
    <scope>NUCLEOTIDE SEQUENCE [LARGE SCALE GENOMIC DNA]</scope>
    <source>
        <strain evidence="5 6">DSM 26675</strain>
    </source>
</reference>
<name>A0ABS4RF51_9BACI</name>